<proteinExistence type="predicted"/>
<accession>A0ACB8UV14</accession>
<keyword evidence="1" id="KW-0378">Hydrolase</keyword>
<organism evidence="1">
    <name type="scientific">Ophidiomyces ophidiicola</name>
    <dbReference type="NCBI Taxonomy" id="1387563"/>
    <lineage>
        <taxon>Eukaryota</taxon>
        <taxon>Fungi</taxon>
        <taxon>Dikarya</taxon>
        <taxon>Ascomycota</taxon>
        <taxon>Pezizomycotina</taxon>
        <taxon>Eurotiomycetes</taxon>
        <taxon>Eurotiomycetidae</taxon>
        <taxon>Onygenales</taxon>
        <taxon>Onygenaceae</taxon>
        <taxon>Ophidiomyces</taxon>
    </lineage>
</organism>
<dbReference type="EC" id="3.1.3.48" evidence="1"/>
<protein>
    <submittedName>
        <fullName evidence="1">M-phase inducer phosphatase</fullName>
        <ecNumber evidence="1">3.1.3.48</ecNumber>
    </submittedName>
</protein>
<gene>
    <name evidence="1" type="primary">MIH1</name>
    <name evidence="1" type="ORF">LOY88_004646</name>
</gene>
<evidence type="ECO:0000313" key="1">
    <source>
        <dbReference type="EMBL" id="KAI2384488.1"/>
    </source>
</evidence>
<comment type="caution">
    <text evidence="1">The sequence shown here is derived from an EMBL/GenBank/DDBJ whole genome shotgun (WGS) entry which is preliminary data.</text>
</comment>
<reference evidence="1" key="1">
    <citation type="journal article" date="2022" name="bioRxiv">
        <title>Population genetic analysis of Ophidiomyces ophidiicola, the causative agent of snake fungal disease, indicates recent introductions to the USA.</title>
        <authorList>
            <person name="Ladner J.T."/>
            <person name="Palmer J.M."/>
            <person name="Ettinger C.L."/>
            <person name="Stajich J.E."/>
            <person name="Farrell T.M."/>
            <person name="Glorioso B.M."/>
            <person name="Lawson B."/>
            <person name="Price S.J."/>
            <person name="Stengle A.G."/>
            <person name="Grear D.A."/>
            <person name="Lorch J.M."/>
        </authorList>
    </citation>
    <scope>NUCLEOTIDE SEQUENCE</scope>
    <source>
        <strain evidence="1">NWHC 24266-5</strain>
    </source>
</reference>
<dbReference type="EMBL" id="JALBCA010000072">
    <property type="protein sequence ID" value="KAI2384488.1"/>
    <property type="molecule type" value="Genomic_DNA"/>
</dbReference>
<name>A0ACB8UV14_9EURO</name>
<sequence>MQPPSVMFGHHFGTQAKAGFSSFPIVRKFGPESFNFKDLSMKTGHADYFTANPHRGSSPTVSLAADLSQNFHIDRSPQLVTPRRSLFTASLLGPDNGRGKNAFLCKNKKTGYEQVLVLDTMTTPPMPPSSPARGLEIMEMSPLPHKIPYCHNADLDLDSPTAEISLAKAQQSHLQRSLQASPMDLEPPGRLQRAKPPMLRPSLIRSKAYSSNDKDTLVPQPPPFKFAAGSRITPCASLSLSEMFEESPPRNLASKPNISVNSMGPPRPRAPFSGVVGQSRSNGSPANGIRKSPNPFCRPRKLSRRSLSMFEHPEDIVNQDEDSIMLSSPGLQSIADIDTRPQLQLPHFIPEDVPDQLPRIESSVLVDIINGKYNDRYDNITIIDCRFEYEYEGGHINGAVNYNDKEHLATQLFGEEFKPKTALIFHCEYSAHRAPIMAKYIRHKDRAVNVDIYPELTYPEMYILYGGYSAFFSEHRSLCYPQNYVEMAAKEHEFACERGLGKVKQRSKLSRAQTFAFGQNSLPMEDSPTGRCRATSDRSVDPGSFDQDSAGSRISGRRMFSY</sequence>